<organism evidence="9 10">
    <name type="scientific">Venenivibrio stagnispumantis</name>
    <dbReference type="NCBI Taxonomy" id="407998"/>
    <lineage>
        <taxon>Bacteria</taxon>
        <taxon>Pseudomonadati</taxon>
        <taxon>Aquificota</taxon>
        <taxon>Aquificia</taxon>
        <taxon>Aquificales</taxon>
        <taxon>Hydrogenothermaceae</taxon>
        <taxon>Venenivibrio</taxon>
    </lineage>
</organism>
<dbReference type="PROSITE" id="PS01277">
    <property type="entry name" value="RIBONUCLEASE_PH"/>
    <property type="match status" value="1"/>
</dbReference>
<feature type="domain" description="Exoribonuclease phosphorolytic" evidence="7">
    <location>
        <begin position="10"/>
        <end position="142"/>
    </location>
</feature>
<accession>A0AA46AD99</accession>
<dbReference type="InterPro" id="IPR002381">
    <property type="entry name" value="RNase_PH_bac-type"/>
</dbReference>
<evidence type="ECO:0000256" key="5">
    <source>
        <dbReference type="ARBA" id="ARBA00022884"/>
    </source>
</evidence>
<evidence type="ECO:0000256" key="1">
    <source>
        <dbReference type="ARBA" id="ARBA00006678"/>
    </source>
</evidence>
<dbReference type="EMBL" id="FXTX01000002">
    <property type="protein sequence ID" value="SMP03639.1"/>
    <property type="molecule type" value="Genomic_DNA"/>
</dbReference>
<dbReference type="CDD" id="cd11362">
    <property type="entry name" value="RNase_PH_bact"/>
    <property type="match status" value="1"/>
</dbReference>
<keyword evidence="5" id="KW-0694">RNA-binding</keyword>
<sequence>MRFDKRAPAQIRDVKITRDFNIYAEGSVLIEIGNTKVIVTASVEEKVPPFLKGTGQGWITAEYSMLPRATETRNIREIVRGSPSGRTHEIQRLIGRALRAAVDLKKLGERTIWVDCDVIQADGGTRVTSITGAFIAVADAMIKITKEGRVKQNPLKDYVAAISVGRLKNEVILDLNYQEDSTAEVDMNVVMTGKGEFVEIQATGEEHSFSQEDFNKMLEYAKLGIKKLIHIQKELIEGIPSIGHWERKNIKEFVYIDR</sequence>
<evidence type="ECO:0000313" key="10">
    <source>
        <dbReference type="Proteomes" id="UP001157947"/>
    </source>
</evidence>
<proteinExistence type="inferred from homology"/>
<comment type="caution">
    <text evidence="9">The sequence shown here is derived from an EMBL/GenBank/DDBJ whole genome shotgun (WGS) entry which is preliminary data.</text>
</comment>
<feature type="domain" description="Exoribonuclease phosphorolytic" evidence="8">
    <location>
        <begin position="157"/>
        <end position="222"/>
    </location>
</feature>
<keyword evidence="4 6" id="KW-0819">tRNA processing</keyword>
<keyword evidence="6" id="KW-0808">Transferase</keyword>
<evidence type="ECO:0000256" key="3">
    <source>
        <dbReference type="ARBA" id="ARBA00022555"/>
    </source>
</evidence>
<evidence type="ECO:0000256" key="2">
    <source>
        <dbReference type="ARBA" id="ARBA00022552"/>
    </source>
</evidence>
<gene>
    <name evidence="6" type="primary">rph</name>
    <name evidence="9" type="ORF">SAMN06264868_102149</name>
</gene>
<dbReference type="InterPro" id="IPR001247">
    <property type="entry name" value="ExoRNase_PH_dom1"/>
</dbReference>
<dbReference type="FunFam" id="3.30.230.70:FF:000003">
    <property type="entry name" value="Ribonuclease PH"/>
    <property type="match status" value="1"/>
</dbReference>
<keyword evidence="3 6" id="KW-0820">tRNA-binding</keyword>
<dbReference type="InterPro" id="IPR015847">
    <property type="entry name" value="ExoRNase_PH_dom2"/>
</dbReference>
<dbReference type="Proteomes" id="UP001157947">
    <property type="component" value="Unassembled WGS sequence"/>
</dbReference>
<dbReference type="HAMAP" id="MF_00564">
    <property type="entry name" value="RNase_PH"/>
    <property type="match status" value="1"/>
</dbReference>
<feature type="binding site" evidence="6">
    <location>
        <begin position="124"/>
        <end position="126"/>
    </location>
    <ligand>
        <name>phosphate</name>
        <dbReference type="ChEBI" id="CHEBI:43474"/>
        <note>substrate</note>
    </ligand>
</feature>
<keyword evidence="6" id="KW-0548">Nucleotidyltransferase</keyword>
<dbReference type="SUPFAM" id="SSF55666">
    <property type="entry name" value="Ribonuclease PH domain 2-like"/>
    <property type="match status" value="1"/>
</dbReference>
<evidence type="ECO:0000313" key="9">
    <source>
        <dbReference type="EMBL" id="SMP03639.1"/>
    </source>
</evidence>
<evidence type="ECO:0000259" key="7">
    <source>
        <dbReference type="Pfam" id="PF01138"/>
    </source>
</evidence>
<dbReference type="Gene3D" id="3.30.230.70">
    <property type="entry name" value="GHMP Kinase, N-terminal domain"/>
    <property type="match status" value="1"/>
</dbReference>
<dbReference type="GO" id="GO:0031125">
    <property type="term" value="P:rRNA 3'-end processing"/>
    <property type="evidence" value="ECO:0007669"/>
    <property type="project" value="UniProtKB-ARBA"/>
</dbReference>
<keyword evidence="10" id="KW-1185">Reference proteome</keyword>
<dbReference type="Pfam" id="PF03725">
    <property type="entry name" value="RNase_PH_C"/>
    <property type="match status" value="1"/>
</dbReference>
<comment type="function">
    <text evidence="6">Phosphorolytic 3'-5' exoribonuclease that plays an important role in tRNA 3'-end maturation. Removes nucleotide residues following the 3'-CCA terminus of tRNAs; can also add nucleotides to the ends of RNA molecules by using nucleoside diphosphates as substrates, but this may not be physiologically important. Probably plays a role in initiation of 16S rRNA degradation (leading to ribosome degradation) during starvation.</text>
</comment>
<dbReference type="PANTHER" id="PTHR11953">
    <property type="entry name" value="EXOSOME COMPLEX COMPONENT"/>
    <property type="match status" value="1"/>
</dbReference>
<dbReference type="InterPro" id="IPR020568">
    <property type="entry name" value="Ribosomal_Su5_D2-typ_SF"/>
</dbReference>
<dbReference type="InterPro" id="IPR050080">
    <property type="entry name" value="RNase_PH"/>
</dbReference>
<dbReference type="InterPro" id="IPR018336">
    <property type="entry name" value="RNase_PH_CS"/>
</dbReference>
<dbReference type="InterPro" id="IPR036345">
    <property type="entry name" value="ExoRNase_PH_dom2_sf"/>
</dbReference>
<dbReference type="RefSeq" id="WP_265133361.1">
    <property type="nucleotide sequence ID" value="NZ_FXTX01000002.1"/>
</dbReference>
<comment type="subunit">
    <text evidence="6">Homohexameric ring arranged as a trimer of dimers.</text>
</comment>
<reference evidence="9" key="1">
    <citation type="submission" date="2017-05" db="EMBL/GenBank/DDBJ databases">
        <authorList>
            <person name="Varghese N."/>
            <person name="Submissions S."/>
        </authorList>
    </citation>
    <scope>NUCLEOTIDE SEQUENCE</scope>
    <source>
        <strain evidence="9">DSM 18763</strain>
    </source>
</reference>
<dbReference type="GO" id="GO:0000175">
    <property type="term" value="F:3'-5'-RNA exonuclease activity"/>
    <property type="evidence" value="ECO:0007669"/>
    <property type="project" value="UniProtKB-UniRule"/>
</dbReference>
<dbReference type="GO" id="GO:0008033">
    <property type="term" value="P:tRNA processing"/>
    <property type="evidence" value="ECO:0007669"/>
    <property type="project" value="UniProtKB-UniRule"/>
</dbReference>
<dbReference type="NCBIfam" id="TIGR01966">
    <property type="entry name" value="RNasePH"/>
    <property type="match status" value="1"/>
</dbReference>
<keyword evidence="2 6" id="KW-0698">rRNA processing</keyword>
<dbReference type="GO" id="GO:0000049">
    <property type="term" value="F:tRNA binding"/>
    <property type="evidence" value="ECO:0007669"/>
    <property type="project" value="UniProtKB-UniRule"/>
</dbReference>
<comment type="catalytic activity">
    <reaction evidence="6">
        <text>tRNA(n+1) + phosphate = tRNA(n) + a ribonucleoside 5'-diphosphate</text>
        <dbReference type="Rhea" id="RHEA:10628"/>
        <dbReference type="Rhea" id="RHEA-COMP:17343"/>
        <dbReference type="Rhea" id="RHEA-COMP:17344"/>
        <dbReference type="ChEBI" id="CHEBI:43474"/>
        <dbReference type="ChEBI" id="CHEBI:57930"/>
        <dbReference type="ChEBI" id="CHEBI:173114"/>
        <dbReference type="EC" id="2.7.7.56"/>
    </reaction>
</comment>
<evidence type="ECO:0000256" key="6">
    <source>
        <dbReference type="HAMAP-Rule" id="MF_00564"/>
    </source>
</evidence>
<dbReference type="Pfam" id="PF01138">
    <property type="entry name" value="RNase_PH"/>
    <property type="match status" value="1"/>
</dbReference>
<dbReference type="AlphaFoldDB" id="A0AA46AD99"/>
<name>A0AA46AD99_9AQUI</name>
<dbReference type="GO" id="GO:0009022">
    <property type="term" value="F:tRNA nucleotidyltransferase activity"/>
    <property type="evidence" value="ECO:0007669"/>
    <property type="project" value="UniProtKB-UniRule"/>
</dbReference>
<evidence type="ECO:0000259" key="8">
    <source>
        <dbReference type="Pfam" id="PF03725"/>
    </source>
</evidence>
<dbReference type="SUPFAM" id="SSF54211">
    <property type="entry name" value="Ribosomal protein S5 domain 2-like"/>
    <property type="match status" value="1"/>
</dbReference>
<dbReference type="InterPro" id="IPR027408">
    <property type="entry name" value="PNPase/RNase_PH_dom_sf"/>
</dbReference>
<dbReference type="EC" id="2.7.7.56" evidence="6"/>
<dbReference type="GO" id="GO:0016075">
    <property type="term" value="P:rRNA catabolic process"/>
    <property type="evidence" value="ECO:0007669"/>
    <property type="project" value="UniProtKB-UniRule"/>
</dbReference>
<dbReference type="PANTHER" id="PTHR11953:SF0">
    <property type="entry name" value="EXOSOME COMPLEX COMPONENT RRP41"/>
    <property type="match status" value="1"/>
</dbReference>
<comment type="similarity">
    <text evidence="1 6">Belongs to the RNase PH family.</text>
</comment>
<protein>
    <recommendedName>
        <fullName evidence="6">Ribonuclease PH</fullName>
        <shortName evidence="6">RNase PH</shortName>
        <ecNumber evidence="6">2.7.7.56</ecNumber>
    </recommendedName>
    <alternativeName>
        <fullName evidence="6">tRNA nucleotidyltransferase</fullName>
    </alternativeName>
</protein>
<feature type="binding site" evidence="6">
    <location>
        <position position="86"/>
    </location>
    <ligand>
        <name>phosphate</name>
        <dbReference type="ChEBI" id="CHEBI:43474"/>
        <note>substrate</note>
    </ligand>
</feature>
<evidence type="ECO:0000256" key="4">
    <source>
        <dbReference type="ARBA" id="ARBA00022694"/>
    </source>
</evidence>